<name>A0A9W6PPK5_9ACTN</name>
<evidence type="ECO:0000313" key="2">
    <source>
        <dbReference type="EMBL" id="GLW58877.1"/>
    </source>
</evidence>
<dbReference type="AlphaFoldDB" id="A0A9W6PPK5"/>
<keyword evidence="1" id="KW-0732">Signal</keyword>
<evidence type="ECO:0000256" key="1">
    <source>
        <dbReference type="SAM" id="SignalP"/>
    </source>
</evidence>
<dbReference type="Gene3D" id="2.60.20.10">
    <property type="entry name" value="Crystallins"/>
    <property type="match status" value="1"/>
</dbReference>
<protein>
    <recommendedName>
        <fullName evidence="4">Peptidase inhibitor family I36</fullName>
    </recommendedName>
</protein>
<evidence type="ECO:0000313" key="3">
    <source>
        <dbReference type="Proteomes" id="UP001165143"/>
    </source>
</evidence>
<reference evidence="2" key="1">
    <citation type="submission" date="2023-02" db="EMBL/GenBank/DDBJ databases">
        <title>Kitasatospora phosalacinea NBRC 14362.</title>
        <authorList>
            <person name="Ichikawa N."/>
            <person name="Sato H."/>
            <person name="Tonouchi N."/>
        </authorList>
    </citation>
    <scope>NUCLEOTIDE SEQUENCE</scope>
    <source>
        <strain evidence="2">NBRC 14362</strain>
    </source>
</reference>
<evidence type="ECO:0008006" key="4">
    <source>
        <dbReference type="Google" id="ProtNLM"/>
    </source>
</evidence>
<proteinExistence type="predicted"/>
<accession>A0A9W6PPK5</accession>
<dbReference type="Proteomes" id="UP001165143">
    <property type="component" value="Unassembled WGS sequence"/>
</dbReference>
<dbReference type="Pfam" id="PF03995">
    <property type="entry name" value="Inhibitor_I36"/>
    <property type="match status" value="1"/>
</dbReference>
<organism evidence="2 3">
    <name type="scientific">Kitasatospora phosalacinea</name>
    <dbReference type="NCBI Taxonomy" id="2065"/>
    <lineage>
        <taxon>Bacteria</taxon>
        <taxon>Bacillati</taxon>
        <taxon>Actinomycetota</taxon>
        <taxon>Actinomycetes</taxon>
        <taxon>Kitasatosporales</taxon>
        <taxon>Streptomycetaceae</taxon>
        <taxon>Kitasatospora</taxon>
    </lineage>
</organism>
<dbReference type="RefSeq" id="WP_081973909.1">
    <property type="nucleotide sequence ID" value="NZ_BSRX01000062.1"/>
</dbReference>
<comment type="caution">
    <text evidence="2">The sequence shown here is derived from an EMBL/GenBank/DDBJ whole genome shotgun (WGS) entry which is preliminary data.</text>
</comment>
<feature type="chain" id="PRO_5040992482" description="Peptidase inhibitor family I36" evidence="1">
    <location>
        <begin position="29"/>
        <end position="127"/>
    </location>
</feature>
<dbReference type="EMBL" id="BSRX01000062">
    <property type="protein sequence ID" value="GLW58877.1"/>
    <property type="molecule type" value="Genomic_DNA"/>
</dbReference>
<gene>
    <name evidence="2" type="ORF">Kpho01_68870</name>
</gene>
<sequence>MRKHAVVGTLAALTALVGIGLGTGVAMASAPAGCNNTVVCLYADDDYSGGGFFKNTPGGRYNLGNEGFNDETNSWYNNSDVDAKWFFDINQTGASRCMQPRSGNHSLSLYDYDEASSLAIYTDNAAC</sequence>
<feature type="signal peptide" evidence="1">
    <location>
        <begin position="1"/>
        <end position="28"/>
    </location>
</feature>